<dbReference type="InterPro" id="IPR003797">
    <property type="entry name" value="DegV"/>
</dbReference>
<dbReference type="SUPFAM" id="SSF82549">
    <property type="entry name" value="DAK1/DegV-like"/>
    <property type="match status" value="1"/>
</dbReference>
<dbReference type="EMBL" id="CP023668">
    <property type="protein sequence ID" value="ATG97568.1"/>
    <property type="molecule type" value="Genomic_DNA"/>
</dbReference>
<gene>
    <name evidence="2" type="ORF">CP520_02260</name>
</gene>
<dbReference type="InterPro" id="IPR043168">
    <property type="entry name" value="DegV_C"/>
</dbReference>
<evidence type="ECO:0000313" key="2">
    <source>
        <dbReference type="EMBL" id="ATG97568.1"/>
    </source>
</evidence>
<evidence type="ECO:0000313" key="3">
    <source>
        <dbReference type="Proteomes" id="UP000232227"/>
    </source>
</evidence>
<name>A0A291IS55_9MOLU</name>
<dbReference type="PANTHER" id="PTHR33434">
    <property type="entry name" value="DEGV DOMAIN-CONTAINING PROTEIN DR_1986-RELATED"/>
    <property type="match status" value="1"/>
</dbReference>
<sequence length="288" mass="32172">MENKKIGILVDTAGGNDPSVYENTNVDLIPLHIVFEDGTDVKDTEANLKTTNFYQRVSDGENVKTSQASPGELAEKYDEMLNKYDHIIHLPIPQNLSSMYQTSLMMANDGDYDEKITVVEHSMAANGIKECALAINKKLQAEEFKSIDEVLAFIKDYEKNMYLGIIPGDLKKLAKGGRALNVLNAMLSLFKTKVLIKWEAKPKKQAMARTIGALVKPVIETTKKDYKNPSDYKFIFVSTPLTDEKIKDNAKEALDAAKIKYTEELIPPLYTAHAGVNTIGFVTVKIYK</sequence>
<dbReference type="RefSeq" id="WP_096862856.1">
    <property type="nucleotide sequence ID" value="NZ_CP023668.1"/>
</dbReference>
<dbReference type="PROSITE" id="PS51482">
    <property type="entry name" value="DEGV"/>
    <property type="match status" value="1"/>
</dbReference>
<dbReference type="Gene3D" id="3.30.1180.10">
    <property type="match status" value="1"/>
</dbReference>
<dbReference type="OrthoDB" id="391635at2"/>
<dbReference type="GO" id="GO:0008289">
    <property type="term" value="F:lipid binding"/>
    <property type="evidence" value="ECO:0007669"/>
    <property type="project" value="UniProtKB-KW"/>
</dbReference>
<protein>
    <submittedName>
        <fullName evidence="2">6-phosphogluconate dehydratase</fullName>
    </submittedName>
</protein>
<reference evidence="2 3" key="1">
    <citation type="submission" date="2017-09" db="EMBL/GenBank/DDBJ databases">
        <title>SPAdes assembly of the Mesoplasma lactucae genome.</title>
        <authorList>
            <person name="Knight T.F."/>
            <person name="Rubinstein R."/>
            <person name="Citino T."/>
        </authorList>
    </citation>
    <scope>NUCLEOTIDE SEQUENCE [LARGE SCALE GENOMIC DNA]</scope>
    <source>
        <strain evidence="2 3">831-C4</strain>
    </source>
</reference>
<keyword evidence="3" id="KW-1185">Reference proteome</keyword>
<dbReference type="Proteomes" id="UP000232227">
    <property type="component" value="Chromosome"/>
</dbReference>
<dbReference type="InterPro" id="IPR050270">
    <property type="entry name" value="DegV_domain_contain"/>
</dbReference>
<accession>A0A291IS55</accession>
<dbReference type="NCBIfam" id="TIGR00762">
    <property type="entry name" value="DegV"/>
    <property type="match status" value="1"/>
</dbReference>
<dbReference type="PANTHER" id="PTHR33434:SF2">
    <property type="entry name" value="FATTY ACID-BINDING PROTEIN TM_1468"/>
    <property type="match status" value="1"/>
</dbReference>
<dbReference type="Gene3D" id="3.40.50.10170">
    <property type="match status" value="1"/>
</dbReference>
<keyword evidence="1" id="KW-0446">Lipid-binding</keyword>
<proteinExistence type="predicted"/>
<evidence type="ECO:0000256" key="1">
    <source>
        <dbReference type="ARBA" id="ARBA00023121"/>
    </source>
</evidence>
<organism evidence="2 3">
    <name type="scientific">Mesoplasma lactucae ATCC 49193</name>
    <dbReference type="NCBI Taxonomy" id="81460"/>
    <lineage>
        <taxon>Bacteria</taxon>
        <taxon>Bacillati</taxon>
        <taxon>Mycoplasmatota</taxon>
        <taxon>Mollicutes</taxon>
        <taxon>Entomoplasmatales</taxon>
        <taxon>Entomoplasmataceae</taxon>
        <taxon>Mesoplasma</taxon>
    </lineage>
</organism>
<dbReference type="AlphaFoldDB" id="A0A291IS55"/>
<dbReference type="KEGG" id="mlac:CP520_02260"/>
<dbReference type="Pfam" id="PF02645">
    <property type="entry name" value="DegV"/>
    <property type="match status" value="1"/>
</dbReference>